<accession>A0A5J9SJS0</accession>
<dbReference type="Proteomes" id="UP000324897">
    <property type="component" value="Unassembled WGS sequence"/>
</dbReference>
<comment type="caution">
    <text evidence="2">The sequence shown here is derived from an EMBL/GenBank/DDBJ whole genome shotgun (WGS) entry which is preliminary data.</text>
</comment>
<feature type="compositionally biased region" description="Polar residues" evidence="1">
    <location>
        <begin position="66"/>
        <end position="75"/>
    </location>
</feature>
<sequence length="178" mass="18703">LNTAGPAQFPSHRPAIPIAALSELSSLASCGAPLSSPLPIPAALSLASSPPDAAAAEAGDGERQPPISSKDNATASLCRPPHTSDLSARGARRLGNDGHGDLRRGGKQGSHGPDLVVEAERLGGMVTTAARLHVAALLLAGLRWLWHLRHSHPRSPPHPDQIPGRRGLLYQSRQYQYE</sequence>
<reference evidence="2 3" key="1">
    <citation type="journal article" date="2019" name="Sci. Rep.">
        <title>A high-quality genome of Eragrostis curvula grass provides insights into Poaceae evolution and supports new strategies to enhance forage quality.</title>
        <authorList>
            <person name="Carballo J."/>
            <person name="Santos B.A.C.M."/>
            <person name="Zappacosta D."/>
            <person name="Garbus I."/>
            <person name="Selva J.P."/>
            <person name="Gallo C.A."/>
            <person name="Diaz A."/>
            <person name="Albertini E."/>
            <person name="Caccamo M."/>
            <person name="Echenique V."/>
        </authorList>
    </citation>
    <scope>NUCLEOTIDE SEQUENCE [LARGE SCALE GENOMIC DNA]</scope>
    <source>
        <strain evidence="3">cv. Victoria</strain>
        <tissue evidence="2">Leaf</tissue>
    </source>
</reference>
<feature type="compositionally biased region" description="Basic and acidic residues" evidence="1">
    <location>
        <begin position="94"/>
        <end position="104"/>
    </location>
</feature>
<proteinExistence type="predicted"/>
<protein>
    <submittedName>
        <fullName evidence="2">Uncharacterized protein</fullName>
    </submittedName>
</protein>
<feature type="region of interest" description="Disordered" evidence="1">
    <location>
        <begin position="40"/>
        <end position="113"/>
    </location>
</feature>
<dbReference type="Gramene" id="TVT99247">
    <property type="protein sequence ID" value="TVT99247"/>
    <property type="gene ID" value="EJB05_55423"/>
</dbReference>
<evidence type="ECO:0000313" key="3">
    <source>
        <dbReference type="Proteomes" id="UP000324897"/>
    </source>
</evidence>
<organism evidence="2 3">
    <name type="scientific">Eragrostis curvula</name>
    <name type="common">weeping love grass</name>
    <dbReference type="NCBI Taxonomy" id="38414"/>
    <lineage>
        <taxon>Eukaryota</taxon>
        <taxon>Viridiplantae</taxon>
        <taxon>Streptophyta</taxon>
        <taxon>Embryophyta</taxon>
        <taxon>Tracheophyta</taxon>
        <taxon>Spermatophyta</taxon>
        <taxon>Magnoliopsida</taxon>
        <taxon>Liliopsida</taxon>
        <taxon>Poales</taxon>
        <taxon>Poaceae</taxon>
        <taxon>PACMAD clade</taxon>
        <taxon>Chloridoideae</taxon>
        <taxon>Eragrostideae</taxon>
        <taxon>Eragrostidinae</taxon>
        <taxon>Eragrostis</taxon>
    </lineage>
</organism>
<dbReference type="EMBL" id="RWGY01000741">
    <property type="protein sequence ID" value="TVT99247.1"/>
    <property type="molecule type" value="Genomic_DNA"/>
</dbReference>
<feature type="compositionally biased region" description="Low complexity" evidence="1">
    <location>
        <begin position="40"/>
        <end position="58"/>
    </location>
</feature>
<dbReference type="AlphaFoldDB" id="A0A5J9SJS0"/>
<keyword evidence="3" id="KW-1185">Reference proteome</keyword>
<evidence type="ECO:0000313" key="2">
    <source>
        <dbReference type="EMBL" id="TVT99247.1"/>
    </source>
</evidence>
<evidence type="ECO:0000256" key="1">
    <source>
        <dbReference type="SAM" id="MobiDB-lite"/>
    </source>
</evidence>
<name>A0A5J9SJS0_9POAL</name>
<gene>
    <name evidence="2" type="ORF">EJB05_55423</name>
</gene>
<feature type="non-terminal residue" evidence="2">
    <location>
        <position position="1"/>
    </location>
</feature>